<dbReference type="SUPFAM" id="SSF56112">
    <property type="entry name" value="Protein kinase-like (PK-like)"/>
    <property type="match status" value="1"/>
</dbReference>
<evidence type="ECO:0000259" key="7">
    <source>
        <dbReference type="PROSITE" id="PS50011"/>
    </source>
</evidence>
<dbReference type="InterPro" id="IPR011009">
    <property type="entry name" value="Kinase-like_dom_sf"/>
</dbReference>
<dbReference type="InterPro" id="IPR008271">
    <property type="entry name" value="Ser/Thr_kinase_AS"/>
</dbReference>
<evidence type="ECO:0000256" key="2">
    <source>
        <dbReference type="ARBA" id="ARBA00022679"/>
    </source>
</evidence>
<dbReference type="SMART" id="SM00220">
    <property type="entry name" value="S_TKc"/>
    <property type="match status" value="1"/>
</dbReference>
<evidence type="ECO:0000313" key="9">
    <source>
        <dbReference type="EMBL" id="VTJ85117.1"/>
    </source>
</evidence>
<feature type="domain" description="AGC-kinase C-terminal" evidence="8">
    <location>
        <begin position="126"/>
        <end position="176"/>
    </location>
</feature>
<sequence length="176" mass="20015">GSFDEATSKFCVACVTEAFDYLHRLGIIYRDLKPENLILDAEGYLKLVDFGFAKKIGSGQKTWTFCGTPEYVAPEVILNKGHDFSVDFWSLGILVYELLTGKQNPTERLGNLKNGINDIKKHRWLNGFNWEGLKARNLPSPLRRELSGPIDHSYFDKYPPEKGVPPDELSGWDKDF</sequence>
<keyword evidence="3" id="KW-0547">Nucleotide-binding</keyword>
<keyword evidence="10" id="KW-1185">Reference proteome</keyword>
<dbReference type="Proteomes" id="UP000335636">
    <property type="component" value="Unassembled WGS sequence"/>
</dbReference>
<dbReference type="GO" id="GO:0005524">
    <property type="term" value="F:ATP binding"/>
    <property type="evidence" value="ECO:0007669"/>
    <property type="project" value="UniProtKB-KW"/>
</dbReference>
<dbReference type="InterPro" id="IPR000961">
    <property type="entry name" value="AGC-kinase_C"/>
</dbReference>
<reference evidence="9" key="1">
    <citation type="submission" date="2019-04" db="EMBL/GenBank/DDBJ databases">
        <authorList>
            <person name="Alioto T."/>
            <person name="Alioto T."/>
        </authorList>
    </citation>
    <scope>NUCLEOTIDE SEQUENCE [LARGE SCALE GENOMIC DNA]</scope>
</reference>
<dbReference type="Pfam" id="PF00069">
    <property type="entry name" value="Pkinase"/>
    <property type="match status" value="1"/>
</dbReference>
<feature type="non-terminal residue" evidence="9">
    <location>
        <position position="1"/>
    </location>
</feature>
<dbReference type="Gene3D" id="1.10.510.10">
    <property type="entry name" value="Transferase(Phosphotransferase) domain 1"/>
    <property type="match status" value="2"/>
</dbReference>
<dbReference type="EMBL" id="CABDUW010002031">
    <property type="protein sequence ID" value="VTJ85117.1"/>
    <property type="molecule type" value="Genomic_DNA"/>
</dbReference>
<dbReference type="PANTHER" id="PTHR24353">
    <property type="entry name" value="CYCLIC NUCLEOTIDE-DEPENDENT PROTEIN KINASE"/>
    <property type="match status" value="1"/>
</dbReference>
<organism evidence="9 10">
    <name type="scientific">Marmota monax</name>
    <name type="common">Woodchuck</name>
    <dbReference type="NCBI Taxonomy" id="9995"/>
    <lineage>
        <taxon>Eukaryota</taxon>
        <taxon>Metazoa</taxon>
        <taxon>Chordata</taxon>
        <taxon>Craniata</taxon>
        <taxon>Vertebrata</taxon>
        <taxon>Euteleostomi</taxon>
        <taxon>Mammalia</taxon>
        <taxon>Eutheria</taxon>
        <taxon>Euarchontoglires</taxon>
        <taxon>Glires</taxon>
        <taxon>Rodentia</taxon>
        <taxon>Sciuromorpha</taxon>
        <taxon>Sciuridae</taxon>
        <taxon>Xerinae</taxon>
        <taxon>Marmotini</taxon>
        <taxon>Marmota</taxon>
    </lineage>
</organism>
<dbReference type="PANTHER" id="PTHR24353:SF24">
    <property type="match status" value="1"/>
</dbReference>
<dbReference type="GO" id="GO:0004674">
    <property type="term" value="F:protein serine/threonine kinase activity"/>
    <property type="evidence" value="ECO:0007669"/>
    <property type="project" value="UniProtKB-KW"/>
</dbReference>
<evidence type="ECO:0000259" key="8">
    <source>
        <dbReference type="PROSITE" id="PS51285"/>
    </source>
</evidence>
<evidence type="ECO:0000313" key="10">
    <source>
        <dbReference type="Proteomes" id="UP000335636"/>
    </source>
</evidence>
<dbReference type="Gene3D" id="3.30.200.20">
    <property type="entry name" value="Phosphorylase Kinase, domain 1"/>
    <property type="match status" value="1"/>
</dbReference>
<dbReference type="PROSITE" id="PS00108">
    <property type="entry name" value="PROTEIN_KINASE_ST"/>
    <property type="match status" value="1"/>
</dbReference>
<feature type="region of interest" description="Disordered" evidence="6">
    <location>
        <begin position="157"/>
        <end position="176"/>
    </location>
</feature>
<accession>A0A5E4CTI2</accession>
<evidence type="ECO:0000256" key="1">
    <source>
        <dbReference type="ARBA" id="ARBA00022527"/>
    </source>
</evidence>
<keyword evidence="5" id="KW-0067">ATP-binding</keyword>
<evidence type="ECO:0000256" key="4">
    <source>
        <dbReference type="ARBA" id="ARBA00022777"/>
    </source>
</evidence>
<feature type="domain" description="Protein kinase" evidence="7">
    <location>
        <begin position="1"/>
        <end position="176"/>
    </location>
</feature>
<keyword evidence="4" id="KW-0418">Kinase</keyword>
<keyword evidence="1" id="KW-0723">Serine/threonine-protein kinase</keyword>
<dbReference type="PROSITE" id="PS50011">
    <property type="entry name" value="PROTEIN_KINASE_DOM"/>
    <property type="match status" value="1"/>
</dbReference>
<proteinExistence type="predicted"/>
<evidence type="ECO:0000256" key="3">
    <source>
        <dbReference type="ARBA" id="ARBA00022741"/>
    </source>
</evidence>
<dbReference type="PROSITE" id="PS51285">
    <property type="entry name" value="AGC_KINASE_CTER"/>
    <property type="match status" value="1"/>
</dbReference>
<evidence type="ECO:0008006" key="11">
    <source>
        <dbReference type="Google" id="ProtNLM"/>
    </source>
</evidence>
<gene>
    <name evidence="9" type="ORF">MONAX_5E029353</name>
</gene>
<dbReference type="InterPro" id="IPR000719">
    <property type="entry name" value="Prot_kinase_dom"/>
</dbReference>
<name>A0A5E4CTI2_MARMO</name>
<evidence type="ECO:0000256" key="6">
    <source>
        <dbReference type="SAM" id="MobiDB-lite"/>
    </source>
</evidence>
<keyword evidence="2" id="KW-0808">Transferase</keyword>
<dbReference type="AlphaFoldDB" id="A0A5E4CTI2"/>
<evidence type="ECO:0000256" key="5">
    <source>
        <dbReference type="ARBA" id="ARBA00022840"/>
    </source>
</evidence>
<protein>
    <recommendedName>
        <fullName evidence="11">Protein kinase domain-containing protein</fullName>
    </recommendedName>
</protein>
<comment type="caution">
    <text evidence="9">The sequence shown here is derived from an EMBL/GenBank/DDBJ whole genome shotgun (WGS) entry which is preliminary data.</text>
</comment>
<dbReference type="SMART" id="SM00133">
    <property type="entry name" value="S_TK_X"/>
    <property type="match status" value="1"/>
</dbReference>